<keyword evidence="6" id="KW-0677">Repeat</keyword>
<evidence type="ECO:0000256" key="2">
    <source>
        <dbReference type="ARBA" id="ARBA00005753"/>
    </source>
</evidence>
<evidence type="ECO:0000256" key="5">
    <source>
        <dbReference type="ARBA" id="ARBA00022723"/>
    </source>
</evidence>
<dbReference type="SMART" id="SM00100">
    <property type="entry name" value="cNMP"/>
    <property type="match status" value="2"/>
</dbReference>
<evidence type="ECO:0000256" key="1">
    <source>
        <dbReference type="ARBA" id="ARBA00001946"/>
    </source>
</evidence>
<evidence type="ECO:0000256" key="8">
    <source>
        <dbReference type="ARBA" id="ARBA00023149"/>
    </source>
</evidence>
<evidence type="ECO:0000256" key="10">
    <source>
        <dbReference type="PIRSR" id="PIRSR000548-1"/>
    </source>
</evidence>
<dbReference type="PROSITE" id="PS50042">
    <property type="entry name" value="CNMP_BINDING_3"/>
    <property type="match status" value="2"/>
</dbReference>
<dbReference type="InterPro" id="IPR000595">
    <property type="entry name" value="cNMP-bd_dom"/>
</dbReference>
<feature type="binding site" evidence="10">
    <location>
        <position position="156"/>
    </location>
    <ligand>
        <name>3',5'-cyclic AMP</name>
        <dbReference type="ChEBI" id="CHEBI:58165"/>
        <label>1</label>
    </ligand>
</feature>
<keyword evidence="14" id="KW-1185">Reference proteome</keyword>
<sequence>MASSSGRDIMVGMADIKLKQKAKSISGPPPNVALRQRQRSKTLSFRRTGVSSSVKTVTEKAETKVVDKSEDAKKRIRNFFSKNYLLQHLDQEQSQRIVEAVEEVHFNEGDVIIHQGEPGEFFYLLEQGAAEVWMTKPGGKKPEVVKQYSSGDTFGELALLYNAPRAATVKATTDCVLWAMDRSTFRAILMTTTHEKRNLYEKFLSDVPLLKTLDKYERSSIADVLEPEYFSPQQTIIAEGAKGDKFYMIEEGEAEARSQGKVMMRYKRGDYFGELALLNDAPRAATVTALTKCKVVSINRDQFKRLLGKLEDILHRKKEVYDKANAAGAVSPSDAPRGGIGGAGPSGA</sequence>
<dbReference type="AlphaFoldDB" id="A0A2R6X8A3"/>
<organism evidence="13 14">
    <name type="scientific">Marchantia polymorpha</name>
    <name type="common">Common liverwort</name>
    <name type="synonym">Marchantia aquatica</name>
    <dbReference type="NCBI Taxonomy" id="3197"/>
    <lineage>
        <taxon>Eukaryota</taxon>
        <taxon>Viridiplantae</taxon>
        <taxon>Streptophyta</taxon>
        <taxon>Embryophyta</taxon>
        <taxon>Marchantiophyta</taxon>
        <taxon>Marchantiopsida</taxon>
        <taxon>Marchantiidae</taxon>
        <taxon>Marchantiales</taxon>
        <taxon>Marchantiaceae</taxon>
        <taxon>Marchantia</taxon>
    </lineage>
</organism>
<dbReference type="GO" id="GO:0034236">
    <property type="term" value="F:protein kinase A catalytic subunit binding"/>
    <property type="evidence" value="ECO:0000318"/>
    <property type="project" value="GO_Central"/>
</dbReference>
<keyword evidence="4 10" id="KW-0116">cAMP-binding</keyword>
<dbReference type="GO" id="GO:0046872">
    <property type="term" value="F:metal ion binding"/>
    <property type="evidence" value="ECO:0007669"/>
    <property type="project" value="UniProtKB-KW"/>
</dbReference>
<dbReference type="InterPro" id="IPR014710">
    <property type="entry name" value="RmlC-like_jellyroll"/>
</dbReference>
<evidence type="ECO:0000256" key="6">
    <source>
        <dbReference type="ARBA" id="ARBA00022737"/>
    </source>
</evidence>
<feature type="region of interest" description="Disordered" evidence="11">
    <location>
        <begin position="324"/>
        <end position="348"/>
    </location>
</feature>
<dbReference type="PANTHER" id="PTHR11635">
    <property type="entry name" value="CAMP-DEPENDENT PROTEIN KINASE REGULATORY CHAIN"/>
    <property type="match status" value="1"/>
</dbReference>
<dbReference type="SUPFAM" id="SSF51206">
    <property type="entry name" value="cAMP-binding domain-like"/>
    <property type="match status" value="2"/>
</dbReference>
<dbReference type="GO" id="GO:0030552">
    <property type="term" value="F:cAMP binding"/>
    <property type="evidence" value="ECO:0000318"/>
    <property type="project" value="GO_Central"/>
</dbReference>
<feature type="compositionally biased region" description="Gly residues" evidence="11">
    <location>
        <begin position="338"/>
        <end position="348"/>
    </location>
</feature>
<gene>
    <name evidence="13" type="ORF">MARPO_0030s0069</name>
</gene>
<dbReference type="Gene3D" id="2.60.120.10">
    <property type="entry name" value="Jelly Rolls"/>
    <property type="match status" value="2"/>
</dbReference>
<dbReference type="PRINTS" id="PR00103">
    <property type="entry name" value="CAMPKINASE"/>
</dbReference>
<feature type="domain" description="Cyclic nucleotide-binding" evidence="12">
    <location>
        <begin position="85"/>
        <end position="206"/>
    </location>
</feature>
<name>A0A2R6X8A3_MARPO</name>
<evidence type="ECO:0000256" key="3">
    <source>
        <dbReference type="ARBA" id="ARBA00022553"/>
    </source>
</evidence>
<dbReference type="PIRSF" id="PIRSF000548">
    <property type="entry name" value="PK_regulatory"/>
    <property type="match status" value="1"/>
</dbReference>
<dbReference type="PROSITE" id="PS00888">
    <property type="entry name" value="CNMP_BINDING_1"/>
    <property type="match status" value="2"/>
</dbReference>
<dbReference type="GO" id="GO:0004862">
    <property type="term" value="F:cAMP-dependent protein kinase inhibitor activity"/>
    <property type="evidence" value="ECO:0000318"/>
    <property type="project" value="GO_Central"/>
</dbReference>
<dbReference type="FunFam" id="2.60.120.10:FF:000006">
    <property type="entry name" value="cAMP-dependent protein kinase type I-alpha regulatory subunit"/>
    <property type="match status" value="1"/>
</dbReference>
<feature type="binding site" evidence="10">
    <location>
        <position position="283"/>
    </location>
    <ligand>
        <name>3',5'-cyclic AMP</name>
        <dbReference type="ChEBI" id="CHEBI:58165"/>
        <label>2</label>
    </ligand>
</feature>
<evidence type="ECO:0000313" key="14">
    <source>
        <dbReference type="Proteomes" id="UP000244005"/>
    </source>
</evidence>
<feature type="binding site" evidence="10">
    <location>
        <position position="274"/>
    </location>
    <ligand>
        <name>3',5'-cyclic AMP</name>
        <dbReference type="ChEBI" id="CHEBI:58165"/>
        <label>2</label>
    </ligand>
</feature>
<dbReference type="InterPro" id="IPR012198">
    <property type="entry name" value="cAMP_dep_PK_reg_su"/>
</dbReference>
<feature type="binding site" evidence="10">
    <location>
        <position position="165"/>
    </location>
    <ligand>
        <name>3',5'-cyclic AMP</name>
        <dbReference type="ChEBI" id="CHEBI:58165"/>
        <label>1</label>
    </ligand>
</feature>
<comment type="similarity">
    <text evidence="2">Belongs to the cAMP-dependent kinase regulatory chain family.</text>
</comment>
<protein>
    <recommendedName>
        <fullName evidence="9">cGMP-dependent protein kinase</fullName>
    </recommendedName>
</protein>
<dbReference type="InterPro" id="IPR050503">
    <property type="entry name" value="cAMP-dep_PK_reg_su-like"/>
</dbReference>
<reference evidence="14" key="1">
    <citation type="journal article" date="2017" name="Cell">
        <title>Insights into land plant evolution garnered from the Marchantia polymorpha genome.</title>
        <authorList>
            <person name="Bowman J.L."/>
            <person name="Kohchi T."/>
            <person name="Yamato K.T."/>
            <person name="Jenkins J."/>
            <person name="Shu S."/>
            <person name="Ishizaki K."/>
            <person name="Yamaoka S."/>
            <person name="Nishihama R."/>
            <person name="Nakamura Y."/>
            <person name="Berger F."/>
            <person name="Adam C."/>
            <person name="Aki S.S."/>
            <person name="Althoff F."/>
            <person name="Araki T."/>
            <person name="Arteaga-Vazquez M.A."/>
            <person name="Balasubrmanian S."/>
            <person name="Barry K."/>
            <person name="Bauer D."/>
            <person name="Boehm C.R."/>
            <person name="Briginshaw L."/>
            <person name="Caballero-Perez J."/>
            <person name="Catarino B."/>
            <person name="Chen F."/>
            <person name="Chiyoda S."/>
            <person name="Chovatia M."/>
            <person name="Davies K.M."/>
            <person name="Delmans M."/>
            <person name="Demura T."/>
            <person name="Dierschke T."/>
            <person name="Dolan L."/>
            <person name="Dorantes-Acosta A.E."/>
            <person name="Eklund D.M."/>
            <person name="Florent S.N."/>
            <person name="Flores-Sandoval E."/>
            <person name="Fujiyama A."/>
            <person name="Fukuzawa H."/>
            <person name="Galik B."/>
            <person name="Grimanelli D."/>
            <person name="Grimwood J."/>
            <person name="Grossniklaus U."/>
            <person name="Hamada T."/>
            <person name="Haseloff J."/>
            <person name="Hetherington A.J."/>
            <person name="Higo A."/>
            <person name="Hirakawa Y."/>
            <person name="Hundley H.N."/>
            <person name="Ikeda Y."/>
            <person name="Inoue K."/>
            <person name="Inoue S.I."/>
            <person name="Ishida S."/>
            <person name="Jia Q."/>
            <person name="Kakita M."/>
            <person name="Kanazawa T."/>
            <person name="Kawai Y."/>
            <person name="Kawashima T."/>
            <person name="Kennedy M."/>
            <person name="Kinose K."/>
            <person name="Kinoshita T."/>
            <person name="Kohara Y."/>
            <person name="Koide E."/>
            <person name="Komatsu K."/>
            <person name="Kopischke S."/>
            <person name="Kubo M."/>
            <person name="Kyozuka J."/>
            <person name="Lagercrantz U."/>
            <person name="Lin S.S."/>
            <person name="Lindquist E."/>
            <person name="Lipzen A.M."/>
            <person name="Lu C.W."/>
            <person name="De Luna E."/>
            <person name="Martienssen R.A."/>
            <person name="Minamino N."/>
            <person name="Mizutani M."/>
            <person name="Mizutani M."/>
            <person name="Mochizuki N."/>
            <person name="Monte I."/>
            <person name="Mosher R."/>
            <person name="Nagasaki H."/>
            <person name="Nakagami H."/>
            <person name="Naramoto S."/>
            <person name="Nishitani K."/>
            <person name="Ohtani M."/>
            <person name="Okamoto T."/>
            <person name="Okumura M."/>
            <person name="Phillips J."/>
            <person name="Pollak B."/>
            <person name="Reinders A."/>
            <person name="Rovekamp M."/>
            <person name="Sano R."/>
            <person name="Sawa S."/>
            <person name="Schmid M.W."/>
            <person name="Shirakawa M."/>
            <person name="Solano R."/>
            <person name="Spunde A."/>
            <person name="Suetsugu N."/>
            <person name="Sugano S."/>
            <person name="Sugiyama A."/>
            <person name="Sun R."/>
            <person name="Suzuki Y."/>
            <person name="Takenaka M."/>
            <person name="Takezawa D."/>
            <person name="Tomogane H."/>
            <person name="Tsuzuki M."/>
            <person name="Ueda T."/>
            <person name="Umeda M."/>
            <person name="Ward J.M."/>
            <person name="Watanabe Y."/>
            <person name="Yazaki K."/>
            <person name="Yokoyama R."/>
            <person name="Yoshitake Y."/>
            <person name="Yotsui I."/>
            <person name="Zachgo S."/>
            <person name="Schmutz J."/>
        </authorList>
    </citation>
    <scope>NUCLEOTIDE SEQUENCE [LARGE SCALE GENOMIC DNA]</scope>
    <source>
        <strain evidence="14">Tak-1</strain>
    </source>
</reference>
<evidence type="ECO:0000256" key="11">
    <source>
        <dbReference type="SAM" id="MobiDB-lite"/>
    </source>
</evidence>
<dbReference type="OMA" id="WSPPHHP"/>
<keyword evidence="7 10" id="KW-0547">Nucleotide-binding</keyword>
<dbReference type="Gramene" id="Mp8g17350.1">
    <property type="protein sequence ID" value="Mp8g17350.1.cds"/>
    <property type="gene ID" value="Mp8g17350"/>
</dbReference>
<dbReference type="GO" id="GO:0005952">
    <property type="term" value="C:cAMP-dependent protein kinase complex"/>
    <property type="evidence" value="ECO:0000318"/>
    <property type="project" value="GO_Central"/>
</dbReference>
<evidence type="ECO:0000259" key="12">
    <source>
        <dbReference type="PROSITE" id="PS50042"/>
    </source>
</evidence>
<evidence type="ECO:0000256" key="7">
    <source>
        <dbReference type="ARBA" id="ARBA00022741"/>
    </source>
</evidence>
<keyword evidence="5" id="KW-0479">Metal-binding</keyword>
<dbReference type="InterPro" id="IPR018490">
    <property type="entry name" value="cNMP-bd_dom_sf"/>
</dbReference>
<evidence type="ECO:0000256" key="4">
    <source>
        <dbReference type="ARBA" id="ARBA00022566"/>
    </source>
</evidence>
<feature type="region of interest" description="Disordered" evidence="11">
    <location>
        <begin position="20"/>
        <end position="40"/>
    </location>
</feature>
<dbReference type="GO" id="GO:0005829">
    <property type="term" value="C:cytosol"/>
    <property type="evidence" value="ECO:0000318"/>
    <property type="project" value="GO_Central"/>
</dbReference>
<evidence type="ECO:0000313" key="13">
    <source>
        <dbReference type="EMBL" id="PTQ42327.1"/>
    </source>
</evidence>
<dbReference type="GO" id="GO:0007189">
    <property type="term" value="P:adenylate cyclase-activating G protein-coupled receptor signaling pathway"/>
    <property type="evidence" value="ECO:0000318"/>
    <property type="project" value="GO_Central"/>
</dbReference>
<feature type="domain" description="Cyclic nucleotide-binding" evidence="12">
    <location>
        <begin position="209"/>
        <end position="324"/>
    </location>
</feature>
<dbReference type="OrthoDB" id="417078at2759"/>
<dbReference type="InterPro" id="IPR018488">
    <property type="entry name" value="cNMP-bd_CS"/>
</dbReference>
<keyword evidence="3" id="KW-0597">Phosphoprotein</keyword>
<dbReference type="EMBL" id="KZ772702">
    <property type="protein sequence ID" value="PTQ42327.1"/>
    <property type="molecule type" value="Genomic_DNA"/>
</dbReference>
<dbReference type="FunFam" id="2.60.120.10:FF:000068">
    <property type="entry name" value="cGMP-dependent protein kinase"/>
    <property type="match status" value="1"/>
</dbReference>
<dbReference type="Pfam" id="PF00027">
    <property type="entry name" value="cNMP_binding"/>
    <property type="match status" value="2"/>
</dbReference>
<dbReference type="Proteomes" id="UP000244005">
    <property type="component" value="Unassembled WGS sequence"/>
</dbReference>
<keyword evidence="8 10" id="KW-0114">cAMP</keyword>
<dbReference type="PROSITE" id="PS00889">
    <property type="entry name" value="CNMP_BINDING_2"/>
    <property type="match status" value="2"/>
</dbReference>
<dbReference type="PANTHER" id="PTHR11635:SF152">
    <property type="entry name" value="CAMP-DEPENDENT PROTEIN KINASE TYPE I REGULATORY SUBUNIT-RELATED"/>
    <property type="match status" value="1"/>
</dbReference>
<comment type="cofactor">
    <cofactor evidence="1">
        <name>Mg(2+)</name>
        <dbReference type="ChEBI" id="CHEBI:18420"/>
    </cofactor>
</comment>
<accession>A0A2R6X8A3</accession>
<dbReference type="CDD" id="cd00038">
    <property type="entry name" value="CAP_ED"/>
    <property type="match status" value="2"/>
</dbReference>
<evidence type="ECO:0000256" key="9">
    <source>
        <dbReference type="ARBA" id="ARBA00024113"/>
    </source>
</evidence>
<proteinExistence type="inferred from homology"/>